<name>A0A841RDM9_9SPIO</name>
<dbReference type="SMART" id="SM00267">
    <property type="entry name" value="GGDEF"/>
    <property type="match status" value="1"/>
</dbReference>
<evidence type="ECO:0000256" key="2">
    <source>
        <dbReference type="ARBA" id="ARBA00034247"/>
    </source>
</evidence>
<dbReference type="FunFam" id="3.30.70.270:FF:000001">
    <property type="entry name" value="Diguanylate cyclase domain protein"/>
    <property type="match status" value="1"/>
</dbReference>
<dbReference type="PANTHER" id="PTHR45138">
    <property type="entry name" value="REGULATORY COMPONENTS OF SENSORY TRANSDUCTION SYSTEM"/>
    <property type="match status" value="1"/>
</dbReference>
<feature type="transmembrane region" description="Helical" evidence="3">
    <location>
        <begin position="297"/>
        <end position="316"/>
    </location>
</feature>
<dbReference type="EMBL" id="JACHGJ010000007">
    <property type="protein sequence ID" value="MBB6481736.1"/>
    <property type="molecule type" value="Genomic_DNA"/>
</dbReference>
<dbReference type="SUPFAM" id="SSF55073">
    <property type="entry name" value="Nucleotide cyclase"/>
    <property type="match status" value="1"/>
</dbReference>
<dbReference type="Gene3D" id="2.60.120.260">
    <property type="entry name" value="Galactose-binding domain-like"/>
    <property type="match status" value="1"/>
</dbReference>
<dbReference type="InterPro" id="IPR050469">
    <property type="entry name" value="Diguanylate_Cyclase"/>
</dbReference>
<dbReference type="Pfam" id="PF07695">
    <property type="entry name" value="7TMR-DISM_7TM"/>
    <property type="match status" value="1"/>
</dbReference>
<dbReference type="InterPro" id="IPR000160">
    <property type="entry name" value="GGDEF_dom"/>
</dbReference>
<dbReference type="RefSeq" id="WP_184747968.1">
    <property type="nucleotide sequence ID" value="NZ_JACHGJ010000007.1"/>
</dbReference>
<keyword evidence="3" id="KW-1133">Transmembrane helix</keyword>
<keyword evidence="6" id="KW-1185">Reference proteome</keyword>
<dbReference type="InterPro" id="IPR029787">
    <property type="entry name" value="Nucleotide_cyclase"/>
</dbReference>
<dbReference type="GO" id="GO:1902201">
    <property type="term" value="P:negative regulation of bacterial-type flagellum-dependent cell motility"/>
    <property type="evidence" value="ECO:0007669"/>
    <property type="project" value="TreeGrafter"/>
</dbReference>
<dbReference type="Proteomes" id="UP000587760">
    <property type="component" value="Unassembled WGS sequence"/>
</dbReference>
<reference evidence="5 6" key="1">
    <citation type="submission" date="2020-08" db="EMBL/GenBank/DDBJ databases">
        <title>Genomic Encyclopedia of Type Strains, Phase IV (KMG-IV): sequencing the most valuable type-strain genomes for metagenomic binning, comparative biology and taxonomic classification.</title>
        <authorList>
            <person name="Goeker M."/>
        </authorList>
    </citation>
    <scope>NUCLEOTIDE SEQUENCE [LARGE SCALE GENOMIC DNA]</scope>
    <source>
        <strain evidence="5 6">DSM 2461</strain>
    </source>
</reference>
<comment type="catalytic activity">
    <reaction evidence="2">
        <text>2 GTP = 3',3'-c-di-GMP + 2 diphosphate</text>
        <dbReference type="Rhea" id="RHEA:24898"/>
        <dbReference type="ChEBI" id="CHEBI:33019"/>
        <dbReference type="ChEBI" id="CHEBI:37565"/>
        <dbReference type="ChEBI" id="CHEBI:58805"/>
        <dbReference type="EC" id="2.7.7.65"/>
    </reaction>
</comment>
<feature type="transmembrane region" description="Helical" evidence="3">
    <location>
        <begin position="328"/>
        <end position="350"/>
    </location>
</feature>
<organism evidence="5 6">
    <name type="scientific">Spirochaeta isovalerica</name>
    <dbReference type="NCBI Taxonomy" id="150"/>
    <lineage>
        <taxon>Bacteria</taxon>
        <taxon>Pseudomonadati</taxon>
        <taxon>Spirochaetota</taxon>
        <taxon>Spirochaetia</taxon>
        <taxon>Spirochaetales</taxon>
        <taxon>Spirochaetaceae</taxon>
        <taxon>Spirochaeta</taxon>
    </lineage>
</organism>
<dbReference type="EC" id="2.7.7.65" evidence="1"/>
<proteinExistence type="predicted"/>
<protein>
    <recommendedName>
        <fullName evidence="1">diguanylate cyclase</fullName>
        <ecNumber evidence="1">2.7.7.65</ecNumber>
    </recommendedName>
</protein>
<evidence type="ECO:0000256" key="1">
    <source>
        <dbReference type="ARBA" id="ARBA00012528"/>
    </source>
</evidence>
<evidence type="ECO:0000313" key="6">
    <source>
        <dbReference type="Proteomes" id="UP000587760"/>
    </source>
</evidence>
<keyword evidence="3" id="KW-0472">Membrane</keyword>
<dbReference type="GO" id="GO:0005886">
    <property type="term" value="C:plasma membrane"/>
    <property type="evidence" value="ECO:0007669"/>
    <property type="project" value="TreeGrafter"/>
</dbReference>
<dbReference type="GO" id="GO:0052621">
    <property type="term" value="F:diguanylate cyclase activity"/>
    <property type="evidence" value="ECO:0007669"/>
    <property type="project" value="UniProtKB-EC"/>
</dbReference>
<dbReference type="GO" id="GO:0043709">
    <property type="term" value="P:cell adhesion involved in single-species biofilm formation"/>
    <property type="evidence" value="ECO:0007669"/>
    <property type="project" value="TreeGrafter"/>
</dbReference>
<dbReference type="Gene3D" id="3.30.70.270">
    <property type="match status" value="1"/>
</dbReference>
<dbReference type="Pfam" id="PF00990">
    <property type="entry name" value="GGDEF"/>
    <property type="match status" value="1"/>
</dbReference>
<dbReference type="InterPro" id="IPR008979">
    <property type="entry name" value="Galactose-bd-like_sf"/>
</dbReference>
<dbReference type="PANTHER" id="PTHR45138:SF9">
    <property type="entry name" value="DIGUANYLATE CYCLASE DGCM-RELATED"/>
    <property type="match status" value="1"/>
</dbReference>
<evidence type="ECO:0000256" key="3">
    <source>
        <dbReference type="SAM" id="Phobius"/>
    </source>
</evidence>
<sequence length="559" mass="64001">MAEDRPIPSGRASFNYDLQLGSPWNIARLDGVWEFYWSAFLNPDISLRKDIPDPEYITVPGSWDKETDHPAHGYGTLRLTITGLVPGKIYSLYMPELVTSYHLYINGIDQGRNGIPGTTEAESRPRFLPRLVAFYTEGEKAEILIHVSNFQYRKSGIWRSLFLGELASITKYRDFHLIVEMAIAGILFAIALFHVGIYIYRNQEKAEFLFGLICLTFLIRILCTGEQLLTFLIPSFSWEILRKLEFIPFYGSAPLLALFMSTLFPAESSRRFSRVFMGISLFYGMLVWLLPVKINNHLIPFAEGLMIIGLLYAIWIQARALKARREEAPMLTTAYILFSITVLNDILYASQLIPTMYLSPLGFVIFIFIQSQMLIRRYSRSFFQRDLLARSRDQFREASITDSLTGLYNVRYLHRVLEREIHLSPEKGAPLSLIMADVDNFKNFNDTWGHKQGDEVLKTMGSIIRGSAREHDTPCRYGGEEFSVVLPETALEEALEVAERIRFRFENGAEKDERMGGITVSLGVAQYRAPESTDDLIERADKALYRAKHQGKNQVVRAE</sequence>
<dbReference type="InterPro" id="IPR011623">
    <property type="entry name" value="7TMR_DISM_rcpt_extracell_dom1"/>
</dbReference>
<feature type="transmembrane region" description="Helical" evidence="3">
    <location>
        <begin position="212"/>
        <end position="234"/>
    </location>
</feature>
<feature type="transmembrane region" description="Helical" evidence="3">
    <location>
        <begin position="272"/>
        <end position="291"/>
    </location>
</feature>
<dbReference type="InterPro" id="IPR043128">
    <property type="entry name" value="Rev_trsase/Diguanyl_cyclase"/>
</dbReference>
<dbReference type="SUPFAM" id="SSF49785">
    <property type="entry name" value="Galactose-binding domain-like"/>
    <property type="match status" value="1"/>
</dbReference>
<dbReference type="PROSITE" id="PS50887">
    <property type="entry name" value="GGDEF"/>
    <property type="match status" value="1"/>
</dbReference>
<evidence type="ECO:0000313" key="5">
    <source>
        <dbReference type="EMBL" id="MBB6481736.1"/>
    </source>
</evidence>
<feature type="domain" description="GGDEF" evidence="4">
    <location>
        <begin position="429"/>
        <end position="559"/>
    </location>
</feature>
<dbReference type="CDD" id="cd01949">
    <property type="entry name" value="GGDEF"/>
    <property type="match status" value="1"/>
</dbReference>
<keyword evidence="3" id="KW-0812">Transmembrane</keyword>
<dbReference type="AlphaFoldDB" id="A0A841RDM9"/>
<feature type="transmembrane region" description="Helical" evidence="3">
    <location>
        <begin position="246"/>
        <end position="265"/>
    </location>
</feature>
<comment type="caution">
    <text evidence="5">The sequence shown here is derived from an EMBL/GenBank/DDBJ whole genome shotgun (WGS) entry which is preliminary data.</text>
</comment>
<gene>
    <name evidence="5" type="ORF">HNR50_003416</name>
</gene>
<feature type="transmembrane region" description="Helical" evidence="3">
    <location>
        <begin position="356"/>
        <end position="375"/>
    </location>
</feature>
<feature type="transmembrane region" description="Helical" evidence="3">
    <location>
        <begin position="175"/>
        <end position="200"/>
    </location>
</feature>
<dbReference type="NCBIfam" id="TIGR00254">
    <property type="entry name" value="GGDEF"/>
    <property type="match status" value="1"/>
</dbReference>
<accession>A0A841RDM9</accession>
<evidence type="ECO:0000259" key="4">
    <source>
        <dbReference type="PROSITE" id="PS50887"/>
    </source>
</evidence>